<sequence>MHHGACVGVAEILAQFVDQVDPLLKVEPLFAAQSASILTRQVIDLVVVYLRQFPVADHEFDLAGDQLVECPGEVAGGLQNLLLVAQ</sequence>
<reference evidence="1 2" key="1">
    <citation type="submission" date="2016-01" db="EMBL/GenBank/DDBJ databases">
        <title>The new phylogeny of the genus Mycobacterium.</title>
        <authorList>
            <person name="Tarcisio F."/>
            <person name="Conor M."/>
            <person name="Antonella G."/>
            <person name="Elisabetta G."/>
            <person name="Giulia F.S."/>
            <person name="Sara T."/>
            <person name="Anna F."/>
            <person name="Clotilde B."/>
            <person name="Roberto B."/>
            <person name="Veronica D.S."/>
            <person name="Fabio R."/>
            <person name="Monica P."/>
            <person name="Olivier J."/>
            <person name="Enrico T."/>
            <person name="Nicola S."/>
        </authorList>
    </citation>
    <scope>NUCLEOTIDE SEQUENCE [LARGE SCALE GENOMIC DNA]</scope>
    <source>
        <strain evidence="1 2">DSM 44572</strain>
    </source>
</reference>
<evidence type="ECO:0000313" key="1">
    <source>
        <dbReference type="EMBL" id="ORW24406.1"/>
    </source>
</evidence>
<organism evidence="1 2">
    <name type="scientific">Mycobacterium palustre</name>
    <dbReference type="NCBI Taxonomy" id="153971"/>
    <lineage>
        <taxon>Bacteria</taxon>
        <taxon>Bacillati</taxon>
        <taxon>Actinomycetota</taxon>
        <taxon>Actinomycetes</taxon>
        <taxon>Mycobacteriales</taxon>
        <taxon>Mycobacteriaceae</taxon>
        <taxon>Mycobacterium</taxon>
        <taxon>Mycobacterium simiae complex</taxon>
    </lineage>
</organism>
<evidence type="ECO:0000313" key="2">
    <source>
        <dbReference type="Proteomes" id="UP000193529"/>
    </source>
</evidence>
<name>A0A1X1ZM23_9MYCO</name>
<protein>
    <submittedName>
        <fullName evidence="1">Uncharacterized protein</fullName>
    </submittedName>
</protein>
<dbReference type="AlphaFoldDB" id="A0A1X1ZM23"/>
<gene>
    <name evidence="1" type="ORF">AWC19_09880</name>
</gene>
<comment type="caution">
    <text evidence="1">The sequence shown here is derived from an EMBL/GenBank/DDBJ whole genome shotgun (WGS) entry which is preliminary data.</text>
</comment>
<accession>A0A1X1ZM23</accession>
<dbReference type="EMBL" id="LQPJ01000102">
    <property type="protein sequence ID" value="ORW24406.1"/>
    <property type="molecule type" value="Genomic_DNA"/>
</dbReference>
<dbReference type="STRING" id="153971.AWC19_09880"/>
<proteinExistence type="predicted"/>
<dbReference type="Proteomes" id="UP000193529">
    <property type="component" value="Unassembled WGS sequence"/>
</dbReference>
<keyword evidence="2" id="KW-1185">Reference proteome</keyword>